<evidence type="ECO:0000313" key="4">
    <source>
        <dbReference type="EMBL" id="GJE93959.1"/>
    </source>
</evidence>
<dbReference type="AlphaFoldDB" id="A0A9P3GGN7"/>
<accession>A0A9P3GGN7</accession>
<organism evidence="4 5">
    <name type="scientific">Phanerochaete sordida</name>
    <dbReference type="NCBI Taxonomy" id="48140"/>
    <lineage>
        <taxon>Eukaryota</taxon>
        <taxon>Fungi</taxon>
        <taxon>Dikarya</taxon>
        <taxon>Basidiomycota</taxon>
        <taxon>Agaricomycotina</taxon>
        <taxon>Agaricomycetes</taxon>
        <taxon>Polyporales</taxon>
        <taxon>Phanerochaetaceae</taxon>
        <taxon>Phanerochaete</taxon>
    </lineage>
</organism>
<evidence type="ECO:0000313" key="5">
    <source>
        <dbReference type="Proteomes" id="UP000703269"/>
    </source>
</evidence>
<feature type="transmembrane region" description="Helical" evidence="2">
    <location>
        <begin position="127"/>
        <end position="147"/>
    </location>
</feature>
<gene>
    <name evidence="4" type="ORF">PsYK624_101260</name>
</gene>
<feature type="transmembrane region" description="Helical" evidence="2">
    <location>
        <begin position="20"/>
        <end position="43"/>
    </location>
</feature>
<keyword evidence="2" id="KW-0472">Membrane</keyword>
<feature type="transmembrane region" description="Helical" evidence="2">
    <location>
        <begin position="90"/>
        <end position="115"/>
    </location>
</feature>
<keyword evidence="5" id="KW-1185">Reference proteome</keyword>
<name>A0A9P3GGN7_9APHY</name>
<protein>
    <recommendedName>
        <fullName evidence="3">DUF6534 domain-containing protein</fullName>
    </recommendedName>
</protein>
<feature type="transmembrane region" description="Helical" evidence="2">
    <location>
        <begin position="231"/>
        <end position="252"/>
    </location>
</feature>
<evidence type="ECO:0000256" key="1">
    <source>
        <dbReference type="SAM" id="MobiDB-lite"/>
    </source>
</evidence>
<sequence>MPSPSLSSPASHINATLGAIVIAEIVTAVLYGVAFVQFCVYFYHNNRGRRYTRTIMSLLWLLSTVYVAFTSHAIYYYSVLNFNNDTGLDLVTWSLASALFIGALIEVVVTSVFAFKICKLSDSTWPCVFIVPPQVISLTMLIANAALDVKFPQNWNSKFSWMWYGAFGAQATTDFAIAITLCMALAKHRSCFDKTNALITALIYYSIGTCVLTSSVSLVTIITLALLPTNFVHIAFAMLLPMLIGNSLVALLNSKNMLRDMHDAQIVSVHFPGVLDIADGATPDPACAVHGEDTKDQIPHFTDQDSEMEGASVRA</sequence>
<dbReference type="InterPro" id="IPR045339">
    <property type="entry name" value="DUF6534"/>
</dbReference>
<proteinExistence type="predicted"/>
<comment type="caution">
    <text evidence="4">The sequence shown here is derived from an EMBL/GenBank/DDBJ whole genome shotgun (WGS) entry which is preliminary data.</text>
</comment>
<evidence type="ECO:0000256" key="2">
    <source>
        <dbReference type="SAM" id="Phobius"/>
    </source>
</evidence>
<dbReference type="PANTHER" id="PTHR40465">
    <property type="entry name" value="CHROMOSOME 1, WHOLE GENOME SHOTGUN SEQUENCE"/>
    <property type="match status" value="1"/>
</dbReference>
<keyword evidence="2" id="KW-0812">Transmembrane</keyword>
<feature type="transmembrane region" description="Helical" evidence="2">
    <location>
        <begin position="198"/>
        <end position="225"/>
    </location>
</feature>
<dbReference type="Proteomes" id="UP000703269">
    <property type="component" value="Unassembled WGS sequence"/>
</dbReference>
<dbReference type="PANTHER" id="PTHR40465:SF1">
    <property type="entry name" value="DUF6534 DOMAIN-CONTAINING PROTEIN"/>
    <property type="match status" value="1"/>
</dbReference>
<reference evidence="4 5" key="1">
    <citation type="submission" date="2021-08" db="EMBL/GenBank/DDBJ databases">
        <title>Draft Genome Sequence of Phanerochaete sordida strain YK-624.</title>
        <authorList>
            <person name="Mori T."/>
            <person name="Dohra H."/>
            <person name="Suzuki T."/>
            <person name="Kawagishi H."/>
            <person name="Hirai H."/>
        </authorList>
    </citation>
    <scope>NUCLEOTIDE SEQUENCE [LARGE SCALE GENOMIC DNA]</scope>
    <source>
        <strain evidence="4 5">YK-624</strain>
    </source>
</reference>
<evidence type="ECO:0000259" key="3">
    <source>
        <dbReference type="Pfam" id="PF20152"/>
    </source>
</evidence>
<feature type="domain" description="DUF6534" evidence="3">
    <location>
        <begin position="171"/>
        <end position="255"/>
    </location>
</feature>
<feature type="transmembrane region" description="Helical" evidence="2">
    <location>
        <begin position="55"/>
        <end position="78"/>
    </location>
</feature>
<dbReference type="EMBL" id="BPQB01000036">
    <property type="protein sequence ID" value="GJE93959.1"/>
    <property type="molecule type" value="Genomic_DNA"/>
</dbReference>
<feature type="transmembrane region" description="Helical" evidence="2">
    <location>
        <begin position="167"/>
        <end position="186"/>
    </location>
</feature>
<feature type="region of interest" description="Disordered" evidence="1">
    <location>
        <begin position="296"/>
        <end position="315"/>
    </location>
</feature>
<dbReference type="OrthoDB" id="2535105at2759"/>
<keyword evidence="2" id="KW-1133">Transmembrane helix</keyword>
<dbReference type="Pfam" id="PF20152">
    <property type="entry name" value="DUF6534"/>
    <property type="match status" value="1"/>
</dbReference>